<dbReference type="GeneID" id="25904046"/>
<dbReference type="RefSeq" id="XP_014158144.1">
    <property type="nucleotide sequence ID" value="XM_014302669.1"/>
</dbReference>
<feature type="region of interest" description="Disordered" evidence="1">
    <location>
        <begin position="1"/>
        <end position="81"/>
    </location>
</feature>
<keyword evidence="3" id="KW-1185">Reference proteome</keyword>
<dbReference type="Proteomes" id="UP000054560">
    <property type="component" value="Unassembled WGS sequence"/>
</dbReference>
<feature type="compositionally biased region" description="Polar residues" evidence="1">
    <location>
        <begin position="50"/>
        <end position="64"/>
    </location>
</feature>
<evidence type="ECO:0000313" key="3">
    <source>
        <dbReference type="Proteomes" id="UP000054560"/>
    </source>
</evidence>
<sequence>MQTARIYIPSGASEQPKSEPRDTLSVPQRGTNQRAKQKKIIADPAVEASLGSSTGDSLCDNPTNGGDEAAEIDTLEHTTRH</sequence>
<feature type="compositionally biased region" description="Polar residues" evidence="1">
    <location>
        <begin position="25"/>
        <end position="34"/>
    </location>
</feature>
<proteinExistence type="predicted"/>
<dbReference type="EMBL" id="KQ241778">
    <property type="protein sequence ID" value="KNC84242.1"/>
    <property type="molecule type" value="Genomic_DNA"/>
</dbReference>
<dbReference type="AlphaFoldDB" id="A0A0L0G5C6"/>
<evidence type="ECO:0000313" key="2">
    <source>
        <dbReference type="EMBL" id="KNC84242.1"/>
    </source>
</evidence>
<reference evidence="2 3" key="1">
    <citation type="submission" date="2011-02" db="EMBL/GenBank/DDBJ databases">
        <title>The Genome Sequence of Sphaeroforma arctica JP610.</title>
        <authorList>
            <consortium name="The Broad Institute Genome Sequencing Platform"/>
            <person name="Russ C."/>
            <person name="Cuomo C."/>
            <person name="Young S.K."/>
            <person name="Zeng Q."/>
            <person name="Gargeya S."/>
            <person name="Alvarado L."/>
            <person name="Berlin A."/>
            <person name="Chapman S.B."/>
            <person name="Chen Z."/>
            <person name="Freedman E."/>
            <person name="Gellesch M."/>
            <person name="Goldberg J."/>
            <person name="Griggs A."/>
            <person name="Gujja S."/>
            <person name="Heilman E."/>
            <person name="Heiman D."/>
            <person name="Howarth C."/>
            <person name="Mehta T."/>
            <person name="Neiman D."/>
            <person name="Pearson M."/>
            <person name="Roberts A."/>
            <person name="Saif S."/>
            <person name="Shea T."/>
            <person name="Shenoy N."/>
            <person name="Sisk P."/>
            <person name="Stolte C."/>
            <person name="Sykes S."/>
            <person name="White J."/>
            <person name="Yandava C."/>
            <person name="Burger G."/>
            <person name="Gray M.W."/>
            <person name="Holland P.W.H."/>
            <person name="King N."/>
            <person name="Lang F.B.F."/>
            <person name="Roger A.J."/>
            <person name="Ruiz-Trillo I."/>
            <person name="Haas B."/>
            <person name="Nusbaum C."/>
            <person name="Birren B."/>
        </authorList>
    </citation>
    <scope>NUCLEOTIDE SEQUENCE [LARGE SCALE GENOMIC DNA]</scope>
    <source>
        <strain evidence="2 3">JP610</strain>
    </source>
</reference>
<protein>
    <submittedName>
        <fullName evidence="2">Uncharacterized protein</fullName>
    </submittedName>
</protein>
<name>A0A0L0G5C6_9EUKA</name>
<organism evidence="2 3">
    <name type="scientific">Sphaeroforma arctica JP610</name>
    <dbReference type="NCBI Taxonomy" id="667725"/>
    <lineage>
        <taxon>Eukaryota</taxon>
        <taxon>Ichthyosporea</taxon>
        <taxon>Ichthyophonida</taxon>
        <taxon>Sphaeroforma</taxon>
    </lineage>
</organism>
<evidence type="ECO:0000256" key="1">
    <source>
        <dbReference type="SAM" id="MobiDB-lite"/>
    </source>
</evidence>
<gene>
    <name evidence="2" type="ORF">SARC_03542</name>
</gene>
<accession>A0A0L0G5C6</accession>